<proteinExistence type="predicted"/>
<comment type="caution">
    <text evidence="1">The sequence shown here is derived from an EMBL/GenBank/DDBJ whole genome shotgun (WGS) entry which is preliminary data.</text>
</comment>
<evidence type="ECO:0000313" key="2">
    <source>
        <dbReference type="Proteomes" id="UP000814033"/>
    </source>
</evidence>
<accession>A0ACB8RXV4</accession>
<name>A0ACB8RXV4_9AGAM</name>
<keyword evidence="2" id="KW-1185">Reference proteome</keyword>
<protein>
    <submittedName>
        <fullName evidence="1">Uncharacterized protein</fullName>
    </submittedName>
</protein>
<sequence length="190" mass="20943">MPFAWRASRPPVIDQSQALWGIQKASALLHNDAHTFHKPTHTMLVAPEPTSVNTAVVHKWYEAIADFDADALGALFTEDYVSSMLPKSLGVPDKGKQAGLDLVKGTASIFEGGKPTKVEVYRFAENAEQVWAHTRLTAKTVTGLTYDAESIYIFTLEKVEKDPKIKKIAEFADSAYLVKFQSEMAASAKQ</sequence>
<reference evidence="1" key="2">
    <citation type="journal article" date="2022" name="New Phytol.">
        <title>Evolutionary transition to the ectomycorrhizal habit in the genomes of a hyperdiverse lineage of mushroom-forming fungi.</title>
        <authorList>
            <person name="Looney B."/>
            <person name="Miyauchi S."/>
            <person name="Morin E."/>
            <person name="Drula E."/>
            <person name="Courty P.E."/>
            <person name="Kohler A."/>
            <person name="Kuo A."/>
            <person name="LaButti K."/>
            <person name="Pangilinan J."/>
            <person name="Lipzen A."/>
            <person name="Riley R."/>
            <person name="Andreopoulos W."/>
            <person name="He G."/>
            <person name="Johnson J."/>
            <person name="Nolan M."/>
            <person name="Tritt A."/>
            <person name="Barry K.W."/>
            <person name="Grigoriev I.V."/>
            <person name="Nagy L.G."/>
            <person name="Hibbett D."/>
            <person name="Henrissat B."/>
            <person name="Matheny P.B."/>
            <person name="Labbe J."/>
            <person name="Martin F.M."/>
        </authorList>
    </citation>
    <scope>NUCLEOTIDE SEQUENCE</scope>
    <source>
        <strain evidence="1">FP105234-sp</strain>
    </source>
</reference>
<reference evidence="1" key="1">
    <citation type="submission" date="2021-02" db="EMBL/GenBank/DDBJ databases">
        <authorList>
            <consortium name="DOE Joint Genome Institute"/>
            <person name="Ahrendt S."/>
            <person name="Looney B.P."/>
            <person name="Miyauchi S."/>
            <person name="Morin E."/>
            <person name="Drula E."/>
            <person name="Courty P.E."/>
            <person name="Chicoki N."/>
            <person name="Fauchery L."/>
            <person name="Kohler A."/>
            <person name="Kuo A."/>
            <person name="Labutti K."/>
            <person name="Pangilinan J."/>
            <person name="Lipzen A."/>
            <person name="Riley R."/>
            <person name="Andreopoulos W."/>
            <person name="He G."/>
            <person name="Johnson J."/>
            <person name="Barry K.W."/>
            <person name="Grigoriev I.V."/>
            <person name="Nagy L."/>
            <person name="Hibbett D."/>
            <person name="Henrissat B."/>
            <person name="Matheny P.B."/>
            <person name="Labbe J."/>
            <person name="Martin F."/>
        </authorList>
    </citation>
    <scope>NUCLEOTIDE SEQUENCE</scope>
    <source>
        <strain evidence="1">FP105234-sp</strain>
    </source>
</reference>
<dbReference type="Proteomes" id="UP000814033">
    <property type="component" value="Unassembled WGS sequence"/>
</dbReference>
<evidence type="ECO:0000313" key="1">
    <source>
        <dbReference type="EMBL" id="KAI0048450.1"/>
    </source>
</evidence>
<gene>
    <name evidence="1" type="ORF">FA95DRAFT_1678280</name>
</gene>
<organism evidence="1 2">
    <name type="scientific">Auriscalpium vulgare</name>
    <dbReference type="NCBI Taxonomy" id="40419"/>
    <lineage>
        <taxon>Eukaryota</taxon>
        <taxon>Fungi</taxon>
        <taxon>Dikarya</taxon>
        <taxon>Basidiomycota</taxon>
        <taxon>Agaricomycotina</taxon>
        <taxon>Agaricomycetes</taxon>
        <taxon>Russulales</taxon>
        <taxon>Auriscalpiaceae</taxon>
        <taxon>Auriscalpium</taxon>
    </lineage>
</organism>
<dbReference type="EMBL" id="MU275886">
    <property type="protein sequence ID" value="KAI0048450.1"/>
    <property type="molecule type" value="Genomic_DNA"/>
</dbReference>